<dbReference type="AlphaFoldDB" id="A0A5C3LIP3"/>
<dbReference type="Proteomes" id="UP000308652">
    <property type="component" value="Unassembled WGS sequence"/>
</dbReference>
<feature type="region of interest" description="Disordered" evidence="2">
    <location>
        <begin position="1"/>
        <end position="20"/>
    </location>
</feature>
<reference evidence="4 5" key="1">
    <citation type="journal article" date="2019" name="Nat. Ecol. Evol.">
        <title>Megaphylogeny resolves global patterns of mushroom evolution.</title>
        <authorList>
            <person name="Varga T."/>
            <person name="Krizsan K."/>
            <person name="Foldi C."/>
            <person name="Dima B."/>
            <person name="Sanchez-Garcia M."/>
            <person name="Sanchez-Ramirez S."/>
            <person name="Szollosi G.J."/>
            <person name="Szarkandi J.G."/>
            <person name="Papp V."/>
            <person name="Albert L."/>
            <person name="Andreopoulos W."/>
            <person name="Angelini C."/>
            <person name="Antonin V."/>
            <person name="Barry K.W."/>
            <person name="Bougher N.L."/>
            <person name="Buchanan P."/>
            <person name="Buyck B."/>
            <person name="Bense V."/>
            <person name="Catcheside P."/>
            <person name="Chovatia M."/>
            <person name="Cooper J."/>
            <person name="Damon W."/>
            <person name="Desjardin D."/>
            <person name="Finy P."/>
            <person name="Geml J."/>
            <person name="Haridas S."/>
            <person name="Hughes K."/>
            <person name="Justo A."/>
            <person name="Karasinski D."/>
            <person name="Kautmanova I."/>
            <person name="Kiss B."/>
            <person name="Kocsube S."/>
            <person name="Kotiranta H."/>
            <person name="LaButti K.M."/>
            <person name="Lechner B.E."/>
            <person name="Liimatainen K."/>
            <person name="Lipzen A."/>
            <person name="Lukacs Z."/>
            <person name="Mihaltcheva S."/>
            <person name="Morgado L.N."/>
            <person name="Niskanen T."/>
            <person name="Noordeloos M.E."/>
            <person name="Ohm R.A."/>
            <person name="Ortiz-Santana B."/>
            <person name="Ovrebo C."/>
            <person name="Racz N."/>
            <person name="Riley R."/>
            <person name="Savchenko A."/>
            <person name="Shiryaev A."/>
            <person name="Soop K."/>
            <person name="Spirin V."/>
            <person name="Szebenyi C."/>
            <person name="Tomsovsky M."/>
            <person name="Tulloss R.E."/>
            <person name="Uehling J."/>
            <person name="Grigoriev I.V."/>
            <person name="Vagvolgyi C."/>
            <person name="Papp T."/>
            <person name="Martin F.M."/>
            <person name="Miettinen O."/>
            <person name="Hibbett D.S."/>
            <person name="Nagy L.G."/>
        </authorList>
    </citation>
    <scope>NUCLEOTIDE SEQUENCE [LARGE SCALE GENOMIC DNA]</scope>
    <source>
        <strain evidence="4 5">CBS 166.37</strain>
    </source>
</reference>
<evidence type="ECO:0000256" key="1">
    <source>
        <dbReference type="ARBA" id="ARBA00022737"/>
    </source>
</evidence>
<gene>
    <name evidence="4" type="ORF">BDQ12DRAFT_670849</name>
</gene>
<dbReference type="PANTHER" id="PTHR10039:SF16">
    <property type="entry name" value="GPI INOSITOL-DEACYLASE"/>
    <property type="match status" value="1"/>
</dbReference>
<keyword evidence="5" id="KW-1185">Reference proteome</keyword>
<dbReference type="PANTHER" id="PTHR10039">
    <property type="entry name" value="AMELOGENIN"/>
    <property type="match status" value="1"/>
</dbReference>
<organism evidence="4 5">
    <name type="scientific">Crucibulum laeve</name>
    <dbReference type="NCBI Taxonomy" id="68775"/>
    <lineage>
        <taxon>Eukaryota</taxon>
        <taxon>Fungi</taxon>
        <taxon>Dikarya</taxon>
        <taxon>Basidiomycota</taxon>
        <taxon>Agaricomycotina</taxon>
        <taxon>Agaricomycetes</taxon>
        <taxon>Agaricomycetidae</taxon>
        <taxon>Agaricales</taxon>
        <taxon>Agaricineae</taxon>
        <taxon>Nidulariaceae</taxon>
        <taxon>Crucibulum</taxon>
    </lineage>
</organism>
<dbReference type="InterPro" id="IPR027417">
    <property type="entry name" value="P-loop_NTPase"/>
</dbReference>
<proteinExistence type="predicted"/>
<name>A0A5C3LIP3_9AGAR</name>
<evidence type="ECO:0000256" key="2">
    <source>
        <dbReference type="SAM" id="MobiDB-lite"/>
    </source>
</evidence>
<evidence type="ECO:0000313" key="5">
    <source>
        <dbReference type="Proteomes" id="UP000308652"/>
    </source>
</evidence>
<dbReference type="SUPFAM" id="SSF52540">
    <property type="entry name" value="P-loop containing nucleoside triphosphate hydrolases"/>
    <property type="match status" value="1"/>
</dbReference>
<dbReference type="InterPro" id="IPR056884">
    <property type="entry name" value="NPHP3-like_N"/>
</dbReference>
<keyword evidence="1" id="KW-0677">Repeat</keyword>
<sequence length="545" mass="61612">MADTQNATAQNATAQNATAQTDPPQIVDNIVLYAILSSIKILKPLKNNTTLLARDPVIVITVDDNVVYTSKKLNMKVLPLLEVNREICFKTSSTIKIEIIRPSRNIITKKQHILGVHQGKILNLIGKDIKCDLKDGTEDVTGLTLTFVSSSLDDIIKKIEASTSGLDHGNIKTISAFVDTGSSLAVPLGQALDIIAKLTKKLSNIVHPILSISCSVLLSAYQVIKAQTKQDETVQKLVEALKDMLLACQDCHILPEFSKPGNAIENMAYLIVEVGALLEKYNLKCFAARALKAVISPEMQIQINELQEKVDQTKHIFQREINIGTRLRVEKIYGVIETKEQRAWFLNLEQYIQWKQKVDSFLWISGKRSGKTILSSTIIQDIQEHCANIYGDGEKQPLLHALQSCLQELMLQFEHIYLVLDALDECAENEIKNLLLWIESNYQNKTERLHFLATSRDSHVIKQYLKDIEHMVLDSNSDIQRYLESIFQNDKLFPGLGSLIKQEIKDTLSSKANGMFQWVILQLNELEECNTQDDLDKNWEKEQFN</sequence>
<accession>A0A5C3LIP3</accession>
<evidence type="ECO:0000259" key="3">
    <source>
        <dbReference type="Pfam" id="PF24883"/>
    </source>
</evidence>
<dbReference type="EMBL" id="ML213665">
    <property type="protein sequence ID" value="TFK32737.1"/>
    <property type="molecule type" value="Genomic_DNA"/>
</dbReference>
<evidence type="ECO:0000313" key="4">
    <source>
        <dbReference type="EMBL" id="TFK32737.1"/>
    </source>
</evidence>
<feature type="domain" description="Nephrocystin 3-like N-terminal" evidence="3">
    <location>
        <begin position="343"/>
        <end position="388"/>
    </location>
</feature>
<feature type="domain" description="Nephrocystin 3-like N-terminal" evidence="3">
    <location>
        <begin position="394"/>
        <end position="456"/>
    </location>
</feature>
<dbReference type="OrthoDB" id="7464126at2759"/>
<dbReference type="Pfam" id="PF24883">
    <property type="entry name" value="NPHP3_N"/>
    <property type="match status" value="2"/>
</dbReference>
<protein>
    <recommendedName>
        <fullName evidence="3">Nephrocystin 3-like N-terminal domain-containing protein</fullName>
    </recommendedName>
</protein>
<dbReference type="STRING" id="68775.A0A5C3LIP3"/>